<comment type="caution">
    <text evidence="3">The sequence shown here is derived from an EMBL/GenBank/DDBJ whole genome shotgun (WGS) entry which is preliminary data.</text>
</comment>
<evidence type="ECO:0000259" key="2">
    <source>
        <dbReference type="Pfam" id="PF00582"/>
    </source>
</evidence>
<reference evidence="3 4" key="1">
    <citation type="submission" date="2013-03" db="EMBL/GenBank/DDBJ databases">
        <title>Salinisphaera hydrothermalis C41B8 Genome Sequencing.</title>
        <authorList>
            <person name="Li C."/>
            <person name="Lai Q."/>
            <person name="Shao Z."/>
        </authorList>
    </citation>
    <scope>NUCLEOTIDE SEQUENCE [LARGE SCALE GENOMIC DNA]</scope>
    <source>
        <strain evidence="3 4">C41B8</strain>
    </source>
</reference>
<dbReference type="eggNOG" id="COG0589">
    <property type="taxonomic scope" value="Bacteria"/>
</dbReference>
<evidence type="ECO:0000313" key="4">
    <source>
        <dbReference type="Proteomes" id="UP000028302"/>
    </source>
</evidence>
<feature type="domain" description="UspA" evidence="2">
    <location>
        <begin position="164"/>
        <end position="287"/>
    </location>
</feature>
<gene>
    <name evidence="3" type="ORF">C41B8_13180</name>
</gene>
<accession>A0A084IJB7</accession>
<evidence type="ECO:0000256" key="1">
    <source>
        <dbReference type="ARBA" id="ARBA00008791"/>
    </source>
</evidence>
<dbReference type="PANTHER" id="PTHR46268:SF15">
    <property type="entry name" value="UNIVERSAL STRESS PROTEIN HP_0031"/>
    <property type="match status" value="1"/>
</dbReference>
<dbReference type="SUPFAM" id="SSF52402">
    <property type="entry name" value="Adenine nucleotide alpha hydrolases-like"/>
    <property type="match status" value="2"/>
</dbReference>
<organism evidence="3 4">
    <name type="scientific">Salinisphaera hydrothermalis (strain C41B8)</name>
    <dbReference type="NCBI Taxonomy" id="1304275"/>
    <lineage>
        <taxon>Bacteria</taxon>
        <taxon>Pseudomonadati</taxon>
        <taxon>Pseudomonadota</taxon>
        <taxon>Gammaproteobacteria</taxon>
        <taxon>Salinisphaerales</taxon>
        <taxon>Salinisphaeraceae</taxon>
        <taxon>Salinisphaera</taxon>
    </lineage>
</organism>
<dbReference type="Gene3D" id="3.40.50.12370">
    <property type="match status" value="1"/>
</dbReference>
<proteinExistence type="inferred from homology"/>
<dbReference type="STRING" id="1304275.C41B8_13180"/>
<evidence type="ECO:0000313" key="3">
    <source>
        <dbReference type="EMBL" id="KEZ76801.1"/>
    </source>
</evidence>
<dbReference type="OrthoDB" id="9804721at2"/>
<protein>
    <recommendedName>
        <fullName evidence="2">UspA domain-containing protein</fullName>
    </recommendedName>
</protein>
<dbReference type="CDD" id="cd00293">
    <property type="entry name" value="USP-like"/>
    <property type="match status" value="1"/>
</dbReference>
<dbReference type="AlphaFoldDB" id="A0A084IJB7"/>
<name>A0A084IJB7_SALHC</name>
<dbReference type="PANTHER" id="PTHR46268">
    <property type="entry name" value="STRESS RESPONSE PROTEIN NHAX"/>
    <property type="match status" value="1"/>
</dbReference>
<sequence length="289" mass="31097">MSYASLLVHVQDTPSQPVFTDTAAALAARWMARVTGLHTHVPTYNSYIATGDYPVAPSPTMIAEDETAARDRDAEMARTFAKRVEARHVAEHDWCYRSADLAGLQTAELIANEARAHDLVVIGRPAPTTHDHTSADTPAIVAQASSRPVLVLPAHDTPFTELGRHIVLGWNASREAQRAISGALPLLQDAESVNLVVIDDSHALVSPHGEEPGADIALYLARHGVHVEVSRLESGGRSVADLLCSHITETGADTLCMGAYGHSRLREFILGGTTYEMLRRLPVPTLVGA</sequence>
<comment type="similarity">
    <text evidence="1">Belongs to the universal stress protein A family.</text>
</comment>
<dbReference type="Proteomes" id="UP000028302">
    <property type="component" value="Unassembled WGS sequence"/>
</dbReference>
<dbReference type="PATRIC" id="fig|1304275.5.peg.2691"/>
<dbReference type="EMBL" id="APNK01000022">
    <property type="protein sequence ID" value="KEZ76801.1"/>
    <property type="molecule type" value="Genomic_DNA"/>
</dbReference>
<dbReference type="Pfam" id="PF00582">
    <property type="entry name" value="Usp"/>
    <property type="match status" value="1"/>
</dbReference>
<dbReference type="InterPro" id="IPR006016">
    <property type="entry name" value="UspA"/>
</dbReference>
<keyword evidence="4" id="KW-1185">Reference proteome</keyword>
<dbReference type="RefSeq" id="WP_051883502.1">
    <property type="nucleotide sequence ID" value="NZ_APNK01000022.1"/>
</dbReference>